<dbReference type="EMBL" id="CP000089">
    <property type="protein sequence ID" value="AAZ46394.1"/>
    <property type="molecule type" value="Genomic_DNA"/>
</dbReference>
<proteinExistence type="predicted"/>
<dbReference type="STRING" id="159087.Daro_1646"/>
<dbReference type="AlphaFoldDB" id="Q47FI7"/>
<dbReference type="HOGENOM" id="CLU_1358580_0_0_4"/>
<gene>
    <name evidence="1" type="ordered locus">Daro_1646</name>
</gene>
<evidence type="ECO:0000313" key="1">
    <source>
        <dbReference type="EMBL" id="AAZ46394.1"/>
    </source>
</evidence>
<accession>Q47FI7</accession>
<dbReference type="eggNOG" id="COG1674">
    <property type="taxonomic scope" value="Bacteria"/>
</dbReference>
<sequence length="201" mass="23028">MTDTSNRIKRSAIPLSGYVYQNLVGLNLLCDWLEDPALYEWVQFEADHDEVPQWLDDVVAQRWDSTFVLLQVKFTVDADDPSNALAWPWLLAHKPAGRSLLQKWSDSLFGVGLDRVHSAAVITNRVPSREFEVSMDASTRRVRLCSVDPTIRAEILRQIGSSDRAETFFDHFEFRHSYQGAQALERTLVDRLVPRHTDRSG</sequence>
<dbReference type="KEGG" id="dar:Daro_1646"/>
<evidence type="ECO:0008006" key="2">
    <source>
        <dbReference type="Google" id="ProtNLM"/>
    </source>
</evidence>
<name>Q47FI7_DECAR</name>
<protein>
    <recommendedName>
        <fullName evidence="2">CD-NTase associated protein 4-like DNA endonuclease domain-containing protein</fullName>
    </recommendedName>
</protein>
<reference evidence="1" key="1">
    <citation type="submission" date="2005-08" db="EMBL/GenBank/DDBJ databases">
        <title>Complete sequence of Dechloromonas aromatica RCB.</title>
        <authorList>
            <person name="Salinero K.K."/>
            <person name="Copeland A."/>
            <person name="Lucas S."/>
            <person name="Lapidus A."/>
            <person name="Barry K."/>
            <person name="Detter J.C."/>
            <person name="Glavina T."/>
            <person name="Hammon N."/>
            <person name="Israni S."/>
            <person name="Pitluck S."/>
            <person name="Di Bartolo G."/>
            <person name="Trong S."/>
            <person name="Schmutz J."/>
            <person name="Larimer F."/>
            <person name="Land M."/>
            <person name="Ivanova N."/>
            <person name="Richardson P."/>
        </authorList>
    </citation>
    <scope>NUCLEOTIDE SEQUENCE</scope>
    <source>
        <strain evidence="1">RCB</strain>
    </source>
</reference>
<organism evidence="1">
    <name type="scientific">Dechloromonas aromatica (strain RCB)</name>
    <dbReference type="NCBI Taxonomy" id="159087"/>
    <lineage>
        <taxon>Bacteria</taxon>
        <taxon>Pseudomonadati</taxon>
        <taxon>Pseudomonadota</taxon>
        <taxon>Betaproteobacteria</taxon>
        <taxon>Rhodocyclales</taxon>
        <taxon>Azonexaceae</taxon>
        <taxon>Dechloromonas</taxon>
    </lineage>
</organism>